<dbReference type="PATRIC" id="fig|1069640.6.peg.511"/>
<dbReference type="OrthoDB" id="90151at2"/>
<dbReference type="AlphaFoldDB" id="A0A0E3Z9V8"/>
<dbReference type="HOGENOM" id="CLU_914975_0_0_0"/>
<proteinExistence type="predicted"/>
<dbReference type="PANTHER" id="PTHR12558:SF13">
    <property type="entry name" value="CELL DIVISION CYCLE PROTEIN 27 HOMOLOG"/>
    <property type="match status" value="1"/>
</dbReference>
<keyword evidence="2" id="KW-1185">Reference proteome</keyword>
<accession>A0A0E3Z9V8</accession>
<dbReference type="SUPFAM" id="SSF81901">
    <property type="entry name" value="HCP-like"/>
    <property type="match status" value="1"/>
</dbReference>
<dbReference type="RefSeq" id="WP_046328547.1">
    <property type="nucleotide sequence ID" value="NZ_CP011280.1"/>
</dbReference>
<dbReference type="Proteomes" id="UP000033103">
    <property type="component" value="Chromosome"/>
</dbReference>
<evidence type="ECO:0000313" key="2">
    <source>
        <dbReference type="Proteomes" id="UP000033103"/>
    </source>
</evidence>
<reference evidence="1 2" key="1">
    <citation type="journal article" date="2012" name="BMC Genomics">
        <title>Genomic sequence analysis and characterization of Sneathia amnii sp. nov.</title>
        <authorList>
            <consortium name="Vaginal Microbiome Consortium (additional members)"/>
            <person name="Harwich M.D.Jr."/>
            <person name="Serrano M.G."/>
            <person name="Fettweis J.M."/>
            <person name="Alves J.M."/>
            <person name="Reimers M.A."/>
            <person name="Buck G.A."/>
            <person name="Jefferson K.K."/>
        </authorList>
    </citation>
    <scope>NUCLEOTIDE SEQUENCE [LARGE SCALE GENOMIC DNA]</scope>
    <source>
        <strain evidence="1 2">SN35</strain>
    </source>
</reference>
<name>A0A0E3Z9V8_9FUSO</name>
<dbReference type="PROSITE" id="PS51257">
    <property type="entry name" value="PROKAR_LIPOPROTEIN"/>
    <property type="match status" value="1"/>
</dbReference>
<dbReference type="STRING" id="187101.VC03_02655"/>
<dbReference type="PANTHER" id="PTHR12558">
    <property type="entry name" value="CELL DIVISION CYCLE 16,23,27"/>
    <property type="match status" value="1"/>
</dbReference>
<protein>
    <submittedName>
        <fullName evidence="1">Uncharacterized protein</fullName>
    </submittedName>
</protein>
<gene>
    <name evidence="1" type="ORF">VC03_02655</name>
</gene>
<evidence type="ECO:0000313" key="1">
    <source>
        <dbReference type="EMBL" id="AKC95441.1"/>
    </source>
</evidence>
<dbReference type="Gene3D" id="1.25.40.10">
    <property type="entry name" value="Tetratricopeptide repeat domain"/>
    <property type="match status" value="1"/>
</dbReference>
<sequence length="304" mass="35134">MRKYIFIASLIFFIVGCKKYDDKSDVPKDDKKVVPVEILKNGNMESKVVESLTNDKKEENVESKKTEEVPTNDKKVNFLDLAKTGNSEAILMSIKYYKDKNNVKEMEKYIDLGLKKNIDEVLKLKIVELLNKNMLDKAKVYIDKLNESPKKRDYLAIYYYKLAAKFSEKNDHQKASYNFSKAYENGMKSASLYTAYEYVKLRDIKNASKWFEIANSNGQKEANYELAVIAYNTGDFQKAIKHLKEQYARGNKEVAISIGVCYANIKNYDEANKWLNIAVKNGDAKAKRFIKEINNNREGSYNVE</sequence>
<dbReference type="InterPro" id="IPR011990">
    <property type="entry name" value="TPR-like_helical_dom_sf"/>
</dbReference>
<dbReference type="EMBL" id="CP011280">
    <property type="protein sequence ID" value="AKC95441.1"/>
    <property type="molecule type" value="Genomic_DNA"/>
</dbReference>
<organism evidence="1 2">
    <name type="scientific">Sneathia vaginalis</name>
    <dbReference type="NCBI Taxonomy" id="187101"/>
    <lineage>
        <taxon>Bacteria</taxon>
        <taxon>Fusobacteriati</taxon>
        <taxon>Fusobacteriota</taxon>
        <taxon>Fusobacteriia</taxon>
        <taxon>Fusobacteriales</taxon>
        <taxon>Leptotrichiaceae</taxon>
        <taxon>Sneathia</taxon>
    </lineage>
</organism>
<dbReference type="KEGG" id="sns:VC03_02655"/>